<evidence type="ECO:0000313" key="3">
    <source>
        <dbReference type="EMBL" id="QRW21181.1"/>
    </source>
</evidence>
<dbReference type="Proteomes" id="UP000650533">
    <property type="component" value="Chromosome 6"/>
</dbReference>
<sequence length="126" mass="13601">MSVQLSLSLIFVLSPKTHGLFPADQADSTPEPCCIPLPASTPSDSLHSIRTLLPPSARYTSASPRRGANSLSDSTETRLATRHHAIHTVTCTRPLYSPPLHNRWDDTHPVDPGSHFNALVGSQTLA</sequence>
<dbReference type="RefSeq" id="XP_043181418.1">
    <property type="nucleotide sequence ID" value="XM_043325986.1"/>
</dbReference>
<dbReference type="AlphaFoldDB" id="A0A8H8NW41"/>
<feature type="compositionally biased region" description="Polar residues" evidence="1">
    <location>
        <begin position="58"/>
        <end position="76"/>
    </location>
</feature>
<name>A0A8H8NW41_9AGAM</name>
<evidence type="ECO:0008006" key="5">
    <source>
        <dbReference type="Google" id="ProtNLM"/>
    </source>
</evidence>
<feature type="chain" id="PRO_5034981481" description="Secreted protein" evidence="2">
    <location>
        <begin position="20"/>
        <end position="126"/>
    </location>
</feature>
<evidence type="ECO:0000313" key="4">
    <source>
        <dbReference type="Proteomes" id="UP000650533"/>
    </source>
</evidence>
<gene>
    <name evidence="3" type="ORF">RhiXN_06170</name>
</gene>
<keyword evidence="2" id="KW-0732">Signal</keyword>
<reference evidence="3" key="1">
    <citation type="submission" date="2020-05" db="EMBL/GenBank/DDBJ databases">
        <title>Evolutionary and genomic comparisons of hybrid uninucleate and nonhybrid Rhizoctonia fungi.</title>
        <authorList>
            <person name="Li C."/>
            <person name="Chen X."/>
        </authorList>
    </citation>
    <scope>NUCLEOTIDE SEQUENCE</scope>
    <source>
        <strain evidence="3">AG-1 IA</strain>
    </source>
</reference>
<proteinExistence type="predicted"/>
<dbReference type="KEGG" id="rsx:RhiXN_06170"/>
<organism evidence="3 4">
    <name type="scientific">Rhizoctonia solani</name>
    <dbReference type="NCBI Taxonomy" id="456999"/>
    <lineage>
        <taxon>Eukaryota</taxon>
        <taxon>Fungi</taxon>
        <taxon>Dikarya</taxon>
        <taxon>Basidiomycota</taxon>
        <taxon>Agaricomycotina</taxon>
        <taxon>Agaricomycetes</taxon>
        <taxon>Cantharellales</taxon>
        <taxon>Ceratobasidiaceae</taxon>
        <taxon>Rhizoctonia</taxon>
    </lineage>
</organism>
<feature type="signal peptide" evidence="2">
    <location>
        <begin position="1"/>
        <end position="19"/>
    </location>
</feature>
<accession>A0A8H8NW41</accession>
<dbReference type="EMBL" id="CP059663">
    <property type="protein sequence ID" value="QRW21181.1"/>
    <property type="molecule type" value="Genomic_DNA"/>
</dbReference>
<dbReference type="GeneID" id="67028449"/>
<protein>
    <recommendedName>
        <fullName evidence="5">Secreted protein</fullName>
    </recommendedName>
</protein>
<feature type="region of interest" description="Disordered" evidence="1">
    <location>
        <begin position="55"/>
        <end position="76"/>
    </location>
</feature>
<evidence type="ECO:0000256" key="2">
    <source>
        <dbReference type="SAM" id="SignalP"/>
    </source>
</evidence>
<evidence type="ECO:0000256" key="1">
    <source>
        <dbReference type="SAM" id="MobiDB-lite"/>
    </source>
</evidence>